<keyword evidence="2" id="KW-1185">Reference proteome</keyword>
<gene>
    <name evidence="1" type="ORF">BST25_11425</name>
</gene>
<dbReference type="OrthoDB" id="4555745at2"/>
<organism evidence="1 2">
    <name type="scientific">Mycobacterium heidelbergense</name>
    <dbReference type="NCBI Taxonomy" id="53376"/>
    <lineage>
        <taxon>Bacteria</taxon>
        <taxon>Bacillati</taxon>
        <taxon>Actinomycetota</taxon>
        <taxon>Actinomycetes</taxon>
        <taxon>Mycobacteriales</taxon>
        <taxon>Mycobacteriaceae</taxon>
        <taxon>Mycobacterium</taxon>
        <taxon>Mycobacterium simiae complex</taxon>
    </lineage>
</organism>
<protein>
    <submittedName>
        <fullName evidence="1">Uncharacterized protein</fullName>
    </submittedName>
</protein>
<comment type="caution">
    <text evidence="1">The sequence shown here is derived from an EMBL/GenBank/DDBJ whole genome shotgun (WGS) entry which is preliminary data.</text>
</comment>
<reference evidence="1 2" key="1">
    <citation type="submission" date="2017-02" db="EMBL/GenBank/DDBJ databases">
        <title>The new phylogeny of genus Mycobacterium.</title>
        <authorList>
            <person name="Tortoli E."/>
            <person name="Trovato A."/>
            <person name="Cirillo D.M."/>
        </authorList>
    </citation>
    <scope>NUCLEOTIDE SEQUENCE [LARGE SCALE GENOMIC DNA]</scope>
    <source>
        <strain evidence="1 2">DSM 44471</strain>
    </source>
</reference>
<evidence type="ECO:0000313" key="1">
    <source>
        <dbReference type="EMBL" id="ORA73979.1"/>
    </source>
</evidence>
<dbReference type="STRING" id="53376.BST25_11425"/>
<evidence type="ECO:0000313" key="2">
    <source>
        <dbReference type="Proteomes" id="UP000192566"/>
    </source>
</evidence>
<dbReference type="Proteomes" id="UP000192566">
    <property type="component" value="Unassembled WGS sequence"/>
</dbReference>
<name>A0A1X0DPB9_MYCHE</name>
<sequence length="163" mass="18129">MVGLGQIALNSAPVFGGAMLAIAAGQFKGPNYRELIKQDMDLLDRLPPEATARRAELQRTIDDRIDDLVDTADRNRALRNAALSYQGNWRDVVLLACVLLFTIIWWDVSHSRGNWLPMFILLILLSVVTAAYAFRGVLRAVGSFARGRPGADRRRGHPAEDEE</sequence>
<dbReference type="EMBL" id="MVHR01000013">
    <property type="protein sequence ID" value="ORA73979.1"/>
    <property type="molecule type" value="Genomic_DNA"/>
</dbReference>
<proteinExistence type="predicted"/>
<dbReference type="AlphaFoldDB" id="A0A1X0DPB9"/>
<accession>A0A1X0DPB9</accession>